<reference evidence="3 4" key="1">
    <citation type="submission" date="2016-10" db="EMBL/GenBank/DDBJ databases">
        <authorList>
            <person name="de Groot N.N."/>
        </authorList>
    </citation>
    <scope>NUCLEOTIDE SEQUENCE [LARGE SCALE GENOMIC DNA]</scope>
    <source>
        <strain evidence="3 4">Nm1</strain>
    </source>
</reference>
<dbReference type="SUPFAM" id="SSF53187">
    <property type="entry name" value="Zn-dependent exopeptidases"/>
    <property type="match status" value="1"/>
</dbReference>
<dbReference type="AlphaFoldDB" id="A0A1H3E094"/>
<dbReference type="STRING" id="44576.SAMN05421881_100663"/>
<dbReference type="GO" id="GO:0008235">
    <property type="term" value="F:metalloexopeptidase activity"/>
    <property type="evidence" value="ECO:0007669"/>
    <property type="project" value="InterPro"/>
</dbReference>
<dbReference type="Pfam" id="PF04389">
    <property type="entry name" value="Peptidase_M28"/>
    <property type="match status" value="1"/>
</dbReference>
<dbReference type="InterPro" id="IPR045175">
    <property type="entry name" value="M28_fam"/>
</dbReference>
<evidence type="ECO:0000313" key="4">
    <source>
        <dbReference type="Proteomes" id="UP000198640"/>
    </source>
</evidence>
<keyword evidence="1" id="KW-0472">Membrane</keyword>
<dbReference type="Proteomes" id="UP000198640">
    <property type="component" value="Unassembled WGS sequence"/>
</dbReference>
<protein>
    <submittedName>
        <fullName evidence="3">Peptidase family M28</fullName>
    </submittedName>
</protein>
<dbReference type="RefSeq" id="WP_218132763.1">
    <property type="nucleotide sequence ID" value="NZ_FNOY01000006.1"/>
</dbReference>
<keyword evidence="1" id="KW-0812">Transmembrane</keyword>
<organism evidence="3 4">
    <name type="scientific">Nitrosomonas halophila</name>
    <dbReference type="NCBI Taxonomy" id="44576"/>
    <lineage>
        <taxon>Bacteria</taxon>
        <taxon>Pseudomonadati</taxon>
        <taxon>Pseudomonadota</taxon>
        <taxon>Betaproteobacteria</taxon>
        <taxon>Nitrosomonadales</taxon>
        <taxon>Nitrosomonadaceae</taxon>
        <taxon>Nitrosomonas</taxon>
    </lineage>
</organism>
<dbReference type="PANTHER" id="PTHR12147:SF26">
    <property type="entry name" value="PEPTIDASE M28 DOMAIN-CONTAINING PROTEIN"/>
    <property type="match status" value="1"/>
</dbReference>
<keyword evidence="4" id="KW-1185">Reference proteome</keyword>
<gene>
    <name evidence="3" type="ORF">SAMN05421881_100663</name>
</gene>
<evidence type="ECO:0000313" key="3">
    <source>
        <dbReference type="EMBL" id="SDX71304.1"/>
    </source>
</evidence>
<dbReference type="GO" id="GO:0006508">
    <property type="term" value="P:proteolysis"/>
    <property type="evidence" value="ECO:0007669"/>
    <property type="project" value="InterPro"/>
</dbReference>
<evidence type="ECO:0000259" key="2">
    <source>
        <dbReference type="Pfam" id="PF04389"/>
    </source>
</evidence>
<accession>A0A1H3E094</accession>
<dbReference type="Gene3D" id="3.40.630.10">
    <property type="entry name" value="Zn peptidases"/>
    <property type="match status" value="1"/>
</dbReference>
<proteinExistence type="predicted"/>
<dbReference type="InterPro" id="IPR007484">
    <property type="entry name" value="Peptidase_M28"/>
</dbReference>
<dbReference type="EMBL" id="FNOY01000006">
    <property type="protein sequence ID" value="SDX71304.1"/>
    <property type="molecule type" value="Genomic_DNA"/>
</dbReference>
<feature type="transmembrane region" description="Helical" evidence="1">
    <location>
        <begin position="33"/>
        <end position="56"/>
    </location>
</feature>
<feature type="domain" description="Peptidase M28" evidence="2">
    <location>
        <begin position="121"/>
        <end position="341"/>
    </location>
</feature>
<name>A0A1H3E094_9PROT</name>
<sequence>MRCPNFMNGTHVKSLFARINIRPGVVYGRIASLWIWTVFVILVGYLSTGGASMTNFQFDKSDSMRRMEAHLRLLTVEIGERSVYRLDQHSKARDAIHAAFEQIGLQPRLETYDYKGAAVSNVVAEIARGEHPTRRYVVGAHYDSVYGTVGADDNASGVAVLLELAAMLQQNRALLADDLVIRLVAFALEEPPVFSTRFMGSRVHARAMQAGQESLEGMICLEMVGYTCHEKGCQSYPFPLNFMNYPKTGDFIGIVGNFSSRSFTAALQEAFQNNPALPTVSLNVPFNGWLMPTIRFSDHASFWDEGYPAVMVTDTAFYRNPHYHRRSDTMDTLDIDFMAELVRSLLFFFTQR</sequence>
<evidence type="ECO:0000256" key="1">
    <source>
        <dbReference type="SAM" id="Phobius"/>
    </source>
</evidence>
<keyword evidence="1" id="KW-1133">Transmembrane helix</keyword>
<dbReference type="PANTHER" id="PTHR12147">
    <property type="entry name" value="METALLOPEPTIDASE M28 FAMILY MEMBER"/>
    <property type="match status" value="1"/>
</dbReference>